<dbReference type="GO" id="GO:0003735">
    <property type="term" value="F:structural constituent of ribosome"/>
    <property type="evidence" value="ECO:0007669"/>
    <property type="project" value="InterPro"/>
</dbReference>
<dbReference type="Proteomes" id="UP000217944">
    <property type="component" value="Unassembled WGS sequence"/>
</dbReference>
<dbReference type="RefSeq" id="WP_096258861.1">
    <property type="nucleotide sequence ID" value="NZ_BDME01000002.1"/>
</dbReference>
<dbReference type="AlphaFoldDB" id="A0A292YEX5"/>
<evidence type="ECO:0000313" key="7">
    <source>
        <dbReference type="Proteomes" id="UP000217944"/>
    </source>
</evidence>
<organism evidence="6 7">
    <name type="scientific">Lebetimonas natsushimae</name>
    <dbReference type="NCBI Taxonomy" id="1936991"/>
    <lineage>
        <taxon>Bacteria</taxon>
        <taxon>Pseudomonadati</taxon>
        <taxon>Campylobacterota</taxon>
        <taxon>Epsilonproteobacteria</taxon>
        <taxon>Nautiliales</taxon>
        <taxon>Nautiliaceae</taxon>
        <taxon>Lebetimonas</taxon>
    </lineage>
</organism>
<evidence type="ECO:0000256" key="4">
    <source>
        <dbReference type="ARBA" id="ARBA00035174"/>
    </source>
</evidence>
<evidence type="ECO:0000256" key="5">
    <source>
        <dbReference type="HAMAP-Rule" id="MF_00373"/>
    </source>
</evidence>
<dbReference type="PANTHER" id="PTHR39080">
    <property type="entry name" value="50S RIBOSOMAL PROTEIN L28"/>
    <property type="match status" value="1"/>
</dbReference>
<dbReference type="InterPro" id="IPR001383">
    <property type="entry name" value="Ribosomal_bL28_bact-type"/>
</dbReference>
<dbReference type="Gene3D" id="2.20.150.30">
    <property type="match status" value="1"/>
</dbReference>
<comment type="similarity">
    <text evidence="1 5">Belongs to the bacterial ribosomal protein bL28 family.</text>
</comment>
<evidence type="ECO:0000313" key="6">
    <source>
        <dbReference type="EMBL" id="GAX87624.1"/>
    </source>
</evidence>
<dbReference type="Pfam" id="PF00830">
    <property type="entry name" value="Ribosomal_L28"/>
    <property type="match status" value="1"/>
</dbReference>
<dbReference type="InterPro" id="IPR026569">
    <property type="entry name" value="Ribosomal_bL28"/>
</dbReference>
<proteinExistence type="inferred from homology"/>
<keyword evidence="2 5" id="KW-0689">Ribosomal protein</keyword>
<dbReference type="EMBL" id="BDME01000002">
    <property type="protein sequence ID" value="GAX87624.1"/>
    <property type="molecule type" value="Genomic_DNA"/>
</dbReference>
<dbReference type="GO" id="GO:0006412">
    <property type="term" value="P:translation"/>
    <property type="evidence" value="ECO:0007669"/>
    <property type="project" value="UniProtKB-UniRule"/>
</dbReference>
<reference evidence="6 7" key="1">
    <citation type="journal article" date="2017" name="Syst. Appl. Microbiol.">
        <title>Lebetimonas natsushimae sp. nov., a novel strictly anaerobic, moderately thermophilic chemoautotroph isolated from a deep-sea hydrothermal vent polychaete nest in the Mid-Okinawa Trough.</title>
        <authorList>
            <person name="Nagata R."/>
            <person name="Takaki Y."/>
            <person name="Tame A."/>
            <person name="Nunoura T."/>
            <person name="Muto H."/>
            <person name="Mino S."/>
            <person name="Sawayama S."/>
            <person name="Takai K."/>
            <person name="Nakagawa S."/>
        </authorList>
    </citation>
    <scope>NUCLEOTIDE SEQUENCE [LARGE SCALE GENOMIC DNA]</scope>
    <source>
        <strain evidence="6 7">HS1857</strain>
    </source>
</reference>
<dbReference type="InterPro" id="IPR034704">
    <property type="entry name" value="Ribosomal_bL28/bL31-like_sf"/>
</dbReference>
<name>A0A292YEX5_9BACT</name>
<evidence type="ECO:0000256" key="3">
    <source>
        <dbReference type="ARBA" id="ARBA00023274"/>
    </source>
</evidence>
<dbReference type="GO" id="GO:0005840">
    <property type="term" value="C:ribosome"/>
    <property type="evidence" value="ECO:0007669"/>
    <property type="project" value="UniProtKB-KW"/>
</dbReference>
<evidence type="ECO:0000256" key="2">
    <source>
        <dbReference type="ARBA" id="ARBA00022980"/>
    </source>
</evidence>
<dbReference type="SUPFAM" id="SSF143800">
    <property type="entry name" value="L28p-like"/>
    <property type="match status" value="1"/>
</dbReference>
<protein>
    <recommendedName>
        <fullName evidence="4 5">Large ribosomal subunit protein bL28</fullName>
    </recommendedName>
</protein>
<keyword evidence="7" id="KW-1185">Reference proteome</keyword>
<dbReference type="NCBIfam" id="TIGR00009">
    <property type="entry name" value="L28"/>
    <property type="match status" value="1"/>
</dbReference>
<dbReference type="HAMAP" id="MF_00373">
    <property type="entry name" value="Ribosomal_bL28"/>
    <property type="match status" value="1"/>
</dbReference>
<evidence type="ECO:0000256" key="1">
    <source>
        <dbReference type="ARBA" id="ARBA00008760"/>
    </source>
</evidence>
<dbReference type="InterPro" id="IPR050096">
    <property type="entry name" value="Bacterial_rp_bL28"/>
</dbReference>
<keyword evidence="3 5" id="KW-0687">Ribonucleoprotein</keyword>
<gene>
    <name evidence="5" type="primary">rpmB</name>
    <name evidence="6" type="ORF">LNAT_P0921</name>
</gene>
<comment type="caution">
    <text evidence="6">The sequence shown here is derived from an EMBL/GenBank/DDBJ whole genome shotgun (WGS) entry which is preliminary data.</text>
</comment>
<dbReference type="PANTHER" id="PTHR39080:SF1">
    <property type="entry name" value="LARGE RIBOSOMAL SUBUNIT PROTEIN BL28A"/>
    <property type="match status" value="1"/>
</dbReference>
<dbReference type="OrthoDB" id="9805609at2"/>
<sequence>MARKCEICGKGPQFGNRVSHSNRKTRHKFNPNIQNVRIKINGVSRRIRICTSCLRNLKKSV</sequence>
<dbReference type="GO" id="GO:1990904">
    <property type="term" value="C:ribonucleoprotein complex"/>
    <property type="evidence" value="ECO:0007669"/>
    <property type="project" value="UniProtKB-KW"/>
</dbReference>
<dbReference type="InterPro" id="IPR037147">
    <property type="entry name" value="Ribosomal_bL28_sf"/>
</dbReference>
<dbReference type="Gene3D" id="2.30.170.40">
    <property type="entry name" value="Ribosomal protein L28/L24"/>
    <property type="match status" value="1"/>
</dbReference>
<accession>A0A292YEX5</accession>